<dbReference type="Proteomes" id="UP001303046">
    <property type="component" value="Unassembled WGS sequence"/>
</dbReference>
<reference evidence="2 3" key="1">
    <citation type="submission" date="2023-08" db="EMBL/GenBank/DDBJ databases">
        <title>A Necator americanus chromosomal reference genome.</title>
        <authorList>
            <person name="Ilik V."/>
            <person name="Petrzelkova K.J."/>
            <person name="Pardy F."/>
            <person name="Fuh T."/>
            <person name="Niatou-Singa F.S."/>
            <person name="Gouil Q."/>
            <person name="Baker L."/>
            <person name="Ritchie M.E."/>
            <person name="Jex A.R."/>
            <person name="Gazzola D."/>
            <person name="Li H."/>
            <person name="Toshio Fujiwara R."/>
            <person name="Zhan B."/>
            <person name="Aroian R.V."/>
            <person name="Pafco B."/>
            <person name="Schwarz E.M."/>
        </authorList>
    </citation>
    <scope>NUCLEOTIDE SEQUENCE [LARGE SCALE GENOMIC DNA]</scope>
    <source>
        <strain evidence="2 3">Aroian</strain>
        <tissue evidence="2">Whole animal</tissue>
    </source>
</reference>
<evidence type="ECO:0000313" key="3">
    <source>
        <dbReference type="Proteomes" id="UP001303046"/>
    </source>
</evidence>
<keyword evidence="3" id="KW-1185">Reference proteome</keyword>
<evidence type="ECO:0000256" key="1">
    <source>
        <dbReference type="SAM" id="MobiDB-lite"/>
    </source>
</evidence>
<proteinExistence type="predicted"/>
<sequence>MLKKCYKRDNAKVEESTESASSSSAIDVLPWVLWLSSSQGISQLVDWIQCRSGYTKQPNENAEDFAKEAEPWQRKEDDDDETYEGYVLQHCPTLCIVYSFPAKDTM</sequence>
<evidence type="ECO:0000313" key="2">
    <source>
        <dbReference type="EMBL" id="KAK6757662.1"/>
    </source>
</evidence>
<feature type="region of interest" description="Disordered" evidence="1">
    <location>
        <begin position="1"/>
        <end position="22"/>
    </location>
</feature>
<accession>A0ABR1E4P4</accession>
<gene>
    <name evidence="2" type="primary">Necator_chrV.g20254</name>
    <name evidence="2" type="ORF">RB195_015462</name>
</gene>
<feature type="compositionally biased region" description="Basic and acidic residues" evidence="1">
    <location>
        <begin position="64"/>
        <end position="76"/>
    </location>
</feature>
<name>A0ABR1E4P4_NECAM</name>
<organism evidence="2 3">
    <name type="scientific">Necator americanus</name>
    <name type="common">Human hookworm</name>
    <dbReference type="NCBI Taxonomy" id="51031"/>
    <lineage>
        <taxon>Eukaryota</taxon>
        <taxon>Metazoa</taxon>
        <taxon>Ecdysozoa</taxon>
        <taxon>Nematoda</taxon>
        <taxon>Chromadorea</taxon>
        <taxon>Rhabditida</taxon>
        <taxon>Rhabditina</taxon>
        <taxon>Rhabditomorpha</taxon>
        <taxon>Strongyloidea</taxon>
        <taxon>Ancylostomatidae</taxon>
        <taxon>Bunostominae</taxon>
        <taxon>Necator</taxon>
    </lineage>
</organism>
<comment type="caution">
    <text evidence="2">The sequence shown here is derived from an EMBL/GenBank/DDBJ whole genome shotgun (WGS) entry which is preliminary data.</text>
</comment>
<dbReference type="EMBL" id="JAVFWL010000005">
    <property type="protein sequence ID" value="KAK6757662.1"/>
    <property type="molecule type" value="Genomic_DNA"/>
</dbReference>
<feature type="region of interest" description="Disordered" evidence="1">
    <location>
        <begin position="59"/>
        <end position="79"/>
    </location>
</feature>
<protein>
    <submittedName>
        <fullName evidence="2">Uncharacterized protein</fullName>
    </submittedName>
</protein>